<keyword evidence="3" id="KW-0472">Membrane</keyword>
<evidence type="ECO:0000256" key="3">
    <source>
        <dbReference type="SAM" id="Phobius"/>
    </source>
</evidence>
<feature type="domain" description="Aspartyl/asparaginy/proline hydroxylase" evidence="4">
    <location>
        <begin position="842"/>
        <end position="993"/>
    </location>
</feature>
<dbReference type="SMART" id="SM00028">
    <property type="entry name" value="TPR"/>
    <property type="match status" value="3"/>
</dbReference>
<protein>
    <recommendedName>
        <fullName evidence="4">Aspartyl/asparaginy/proline hydroxylase domain-containing protein</fullName>
    </recommendedName>
</protein>
<dbReference type="OrthoDB" id="438431at2759"/>
<feature type="transmembrane region" description="Helical" evidence="3">
    <location>
        <begin position="56"/>
        <end position="77"/>
    </location>
</feature>
<evidence type="ECO:0000313" key="6">
    <source>
        <dbReference type="Proteomes" id="UP001153709"/>
    </source>
</evidence>
<dbReference type="Proteomes" id="UP001153709">
    <property type="component" value="Chromosome 10"/>
</dbReference>
<dbReference type="PANTHER" id="PTHR12366:SF29">
    <property type="entry name" value="ASPARTYL BETA-HYDROXYLASE, ISOFORM L"/>
    <property type="match status" value="1"/>
</dbReference>
<dbReference type="EMBL" id="OU898285">
    <property type="protein sequence ID" value="CAG9828776.1"/>
    <property type="molecule type" value="Genomic_DNA"/>
</dbReference>
<gene>
    <name evidence="5" type="ORF">DIABBA_LOCUS2673</name>
</gene>
<feature type="compositionally biased region" description="Acidic residues" evidence="2">
    <location>
        <begin position="330"/>
        <end position="342"/>
    </location>
</feature>
<dbReference type="InterPro" id="IPR007803">
    <property type="entry name" value="Asp/Arg/Pro-Hydrxlase"/>
</dbReference>
<feature type="compositionally biased region" description="Acidic residues" evidence="2">
    <location>
        <begin position="274"/>
        <end position="323"/>
    </location>
</feature>
<dbReference type="Gene3D" id="1.25.40.10">
    <property type="entry name" value="Tetratricopeptide repeat domain"/>
    <property type="match status" value="1"/>
</dbReference>
<dbReference type="InterPro" id="IPR027443">
    <property type="entry name" value="IPNS-like_sf"/>
</dbReference>
<feature type="compositionally biased region" description="Acidic residues" evidence="2">
    <location>
        <begin position="492"/>
        <end position="537"/>
    </location>
</feature>
<evidence type="ECO:0000256" key="1">
    <source>
        <dbReference type="ARBA" id="ARBA00007730"/>
    </source>
</evidence>
<feature type="region of interest" description="Disordered" evidence="2">
    <location>
        <begin position="106"/>
        <end position="378"/>
    </location>
</feature>
<comment type="similarity">
    <text evidence="1">Belongs to the aspartyl/asparaginyl beta-hydroxylase family.</text>
</comment>
<organism evidence="5 6">
    <name type="scientific">Diabrotica balteata</name>
    <name type="common">Banded cucumber beetle</name>
    <dbReference type="NCBI Taxonomy" id="107213"/>
    <lineage>
        <taxon>Eukaryota</taxon>
        <taxon>Metazoa</taxon>
        <taxon>Ecdysozoa</taxon>
        <taxon>Arthropoda</taxon>
        <taxon>Hexapoda</taxon>
        <taxon>Insecta</taxon>
        <taxon>Pterygota</taxon>
        <taxon>Neoptera</taxon>
        <taxon>Endopterygota</taxon>
        <taxon>Coleoptera</taxon>
        <taxon>Polyphaga</taxon>
        <taxon>Cucujiformia</taxon>
        <taxon>Chrysomeloidea</taxon>
        <taxon>Chrysomelidae</taxon>
        <taxon>Galerucinae</taxon>
        <taxon>Diabroticina</taxon>
        <taxon>Diabroticites</taxon>
        <taxon>Diabrotica</taxon>
    </lineage>
</organism>
<evidence type="ECO:0000313" key="5">
    <source>
        <dbReference type="EMBL" id="CAG9828776.1"/>
    </source>
</evidence>
<feature type="compositionally biased region" description="Acidic residues" evidence="2">
    <location>
        <begin position="441"/>
        <end position="460"/>
    </location>
</feature>
<feature type="compositionally biased region" description="Basic and acidic residues" evidence="2">
    <location>
        <begin position="17"/>
        <end position="26"/>
    </location>
</feature>
<dbReference type="Pfam" id="PF13374">
    <property type="entry name" value="TPR_10"/>
    <property type="match status" value="1"/>
</dbReference>
<dbReference type="InterPro" id="IPR011990">
    <property type="entry name" value="TPR-like_helical_dom_sf"/>
</dbReference>
<feature type="compositionally biased region" description="Basic and acidic residues" evidence="2">
    <location>
        <begin position="257"/>
        <end position="273"/>
    </location>
</feature>
<proteinExistence type="inferred from homology"/>
<feature type="region of interest" description="Disordered" evidence="2">
    <location>
        <begin position="1"/>
        <end position="26"/>
    </location>
</feature>
<keyword evidence="3" id="KW-1133">Transmembrane helix</keyword>
<keyword evidence="3" id="KW-0812">Transmembrane</keyword>
<dbReference type="Pfam" id="PF05118">
    <property type="entry name" value="Asp_Arg_Hydrox"/>
    <property type="match status" value="1"/>
</dbReference>
<sequence length="1006" mass="115738">MSGDVQPRKRKDKKKRKEDGDLIPEKPHVPVFTNNTVVNEDLKIHVHKEEGTGGGICAKLVFFILFSALAVLIGLIITEHRGLTDLDTTDSNSKFSQIFEGWVDTNSHDDHDDHAIESIEDDDHDEDHDEHDEEDEDEHDDDDDGHDEGSEEVEESEEEDHEEHIEDEDEQNEDDVDQDDEVDDNDDDEQSNYEEDEEENEDIASKEDEYILNEDDDQDHEEDDDQAETEEVDDGDTEEVNQRDQEDEEDEDEEDDIKASREKRDISEEKLSNDADDDDEGADNDDDDNNDDEVQDLDDKDGDGEDQEDEDQASNENDDTADIDEAKETEQDEDAGTDDNVDAAESTKEVKKPKKAEQKQKAEAEGEEKDSEGALDSSGMAVKIGVGVALLVVAHLVLIKKWRNAEDEILPAEKAPPIIQDRRNTIIVPPAFKEVEPDIEHVEEDFSDEDDDEEDGEETVEPNTAKAKYQELATAYTRPISNELESTNREIEYEDDEDEQEEEELENEEVSEEEEGDERDEGQEYEDDDIEDEVDDEDEELLKRLEARYGKLQENIDKKFPEKPESDSDRDSEDNDYEYTNITNKEDSKIKKDIDEAHSSIKNNTSHALALFDKILQKSPSSPRALYGKALTLDLLADQRRSNEILEKALQLYITLLKTDSVPVALFLEASERCINRMRFLGQYRNAIQIHKLIIDKFPNTPQHLNNLAVTYLTINRIEEARSVLKEVLAKWPNNGFALVHYGFILKTTDNALEKAVRYLKKGINTKDEGVIDGRFYFHLGDALVRLGRREEADKVYEEGTNNKVFFSKYQRSLYNVPKLSGKPWWNPEDIPYPKFFNLLLQSWRKIREEGLSILSEKGYFQDESENLRDTGEWKQFELYARGQKNVNNCKKCPFTCSIINQIPEAKNCKRGQTKFSVMHPGTHIWPHCGPTNCRLRAHLGLKVPSNTFLRVADDIRSWKEGEIFVFDDSFEHEVWHNGTDFRLILIVDIWHPELTPSEKHSLSPI</sequence>
<feature type="compositionally biased region" description="Basic and acidic residues" evidence="2">
    <location>
        <begin position="106"/>
        <end position="117"/>
    </location>
</feature>
<dbReference type="PANTHER" id="PTHR12366">
    <property type="entry name" value="ASPARTYL/ASPARAGINYL BETA-HYDROXYLASE"/>
    <property type="match status" value="1"/>
</dbReference>
<feature type="compositionally biased region" description="Acidic residues" evidence="2">
    <location>
        <begin position="118"/>
        <end position="202"/>
    </location>
</feature>
<dbReference type="AlphaFoldDB" id="A0A9N9SQK5"/>
<accession>A0A9N9SQK5</accession>
<dbReference type="GO" id="GO:0005783">
    <property type="term" value="C:endoplasmic reticulum"/>
    <property type="evidence" value="ECO:0007669"/>
    <property type="project" value="TreeGrafter"/>
</dbReference>
<dbReference type="InterPro" id="IPR039038">
    <property type="entry name" value="ASPH"/>
</dbReference>
<feature type="compositionally biased region" description="Acidic residues" evidence="2">
    <location>
        <begin position="210"/>
        <end position="256"/>
    </location>
</feature>
<dbReference type="GO" id="GO:0062101">
    <property type="term" value="F:peptidyl-aspartic acid 3-dioxygenase activity"/>
    <property type="evidence" value="ECO:0007669"/>
    <property type="project" value="InterPro"/>
</dbReference>
<feature type="region of interest" description="Disordered" evidence="2">
    <location>
        <begin position="430"/>
        <end position="537"/>
    </location>
</feature>
<name>A0A9N9SQK5_DIABA</name>
<dbReference type="InterPro" id="IPR019734">
    <property type="entry name" value="TPR_rpt"/>
</dbReference>
<dbReference type="SUPFAM" id="SSF51197">
    <property type="entry name" value="Clavaminate synthase-like"/>
    <property type="match status" value="1"/>
</dbReference>
<feature type="compositionally biased region" description="Basic and acidic residues" evidence="2">
    <location>
        <begin position="555"/>
        <end position="569"/>
    </location>
</feature>
<feature type="compositionally biased region" description="Basic and acidic residues" evidence="2">
    <location>
        <begin position="345"/>
        <end position="364"/>
    </location>
</feature>
<dbReference type="SUPFAM" id="SSF48452">
    <property type="entry name" value="TPR-like"/>
    <property type="match status" value="1"/>
</dbReference>
<dbReference type="Gene3D" id="2.60.120.330">
    <property type="entry name" value="B-lactam Antibiotic, Isopenicillin N Synthase, Chain"/>
    <property type="match status" value="1"/>
</dbReference>
<reference evidence="5" key="1">
    <citation type="submission" date="2022-01" db="EMBL/GenBank/DDBJ databases">
        <authorList>
            <person name="King R."/>
        </authorList>
    </citation>
    <scope>NUCLEOTIDE SEQUENCE</scope>
</reference>
<feature type="region of interest" description="Disordered" evidence="2">
    <location>
        <begin position="555"/>
        <end position="584"/>
    </location>
</feature>
<dbReference type="Pfam" id="PF13181">
    <property type="entry name" value="TPR_8"/>
    <property type="match status" value="1"/>
</dbReference>
<evidence type="ECO:0000256" key="2">
    <source>
        <dbReference type="SAM" id="MobiDB-lite"/>
    </source>
</evidence>
<keyword evidence="6" id="KW-1185">Reference proteome</keyword>
<evidence type="ECO:0000259" key="4">
    <source>
        <dbReference type="Pfam" id="PF05118"/>
    </source>
</evidence>